<dbReference type="VEuPathDB" id="FungiDB:ASPZODRAFT_1548488"/>
<name>A0A1L9SM17_9EURO</name>
<keyword evidence="10" id="KW-1185">Reference proteome</keyword>
<dbReference type="PANTHER" id="PTHR13254:SF0">
    <property type="entry name" value="GOLGIN SUBFAMILY A MEMBER 7_ERF4 DOMAIN-CONTAINING PROTEIN"/>
    <property type="match status" value="1"/>
</dbReference>
<evidence type="ECO:0000256" key="1">
    <source>
        <dbReference type="ARBA" id="ARBA00004406"/>
    </source>
</evidence>
<evidence type="ECO:0000313" key="9">
    <source>
        <dbReference type="EMBL" id="OJJ48265.1"/>
    </source>
</evidence>
<evidence type="ECO:0000256" key="6">
    <source>
        <dbReference type="ARBA" id="ARBA00023136"/>
    </source>
</evidence>
<dbReference type="Proteomes" id="UP000184188">
    <property type="component" value="Unassembled WGS sequence"/>
</dbReference>
<proteinExistence type="inferred from homology"/>
<comment type="subcellular location">
    <subcellularLocation>
        <location evidence="1">Endoplasmic reticulum membrane</location>
        <topology evidence="1">Peripheral membrane protein</topology>
    </subcellularLocation>
</comment>
<dbReference type="InterPro" id="IPR051371">
    <property type="entry name" value="Ras_palmitoyltransferase"/>
</dbReference>
<evidence type="ECO:0000256" key="5">
    <source>
        <dbReference type="ARBA" id="ARBA00022824"/>
    </source>
</evidence>
<dbReference type="PANTHER" id="PTHR13254">
    <property type="entry name" value="GOLGI AUTOANTIGEN, GOLGIN SUBFAMILY A, 7"/>
    <property type="match status" value="1"/>
</dbReference>
<reference evidence="10" key="1">
    <citation type="journal article" date="2017" name="Genome Biol.">
        <title>Comparative genomics reveals high biological diversity and specific adaptations in the industrially and medically important fungal genus Aspergillus.</title>
        <authorList>
            <person name="de Vries R.P."/>
            <person name="Riley R."/>
            <person name="Wiebenga A."/>
            <person name="Aguilar-Osorio G."/>
            <person name="Amillis S."/>
            <person name="Uchima C.A."/>
            <person name="Anderluh G."/>
            <person name="Asadollahi M."/>
            <person name="Askin M."/>
            <person name="Barry K."/>
            <person name="Battaglia E."/>
            <person name="Bayram O."/>
            <person name="Benocci T."/>
            <person name="Braus-Stromeyer S.A."/>
            <person name="Caldana C."/>
            <person name="Canovas D."/>
            <person name="Cerqueira G.C."/>
            <person name="Chen F."/>
            <person name="Chen W."/>
            <person name="Choi C."/>
            <person name="Clum A."/>
            <person name="Dos Santos R.A."/>
            <person name="Damasio A.R."/>
            <person name="Diallinas G."/>
            <person name="Emri T."/>
            <person name="Fekete E."/>
            <person name="Flipphi M."/>
            <person name="Freyberg S."/>
            <person name="Gallo A."/>
            <person name="Gournas C."/>
            <person name="Habgood R."/>
            <person name="Hainaut M."/>
            <person name="Harispe M.L."/>
            <person name="Henrissat B."/>
            <person name="Hilden K.S."/>
            <person name="Hope R."/>
            <person name="Hossain A."/>
            <person name="Karabika E."/>
            <person name="Karaffa L."/>
            <person name="Karanyi Z."/>
            <person name="Krasevec N."/>
            <person name="Kuo A."/>
            <person name="Kusch H."/>
            <person name="LaButti K."/>
            <person name="Lagendijk E.L."/>
            <person name="Lapidus A."/>
            <person name="Levasseur A."/>
            <person name="Lindquist E."/>
            <person name="Lipzen A."/>
            <person name="Logrieco A.F."/>
            <person name="MacCabe A."/>
            <person name="Maekelae M.R."/>
            <person name="Malavazi I."/>
            <person name="Melin P."/>
            <person name="Meyer V."/>
            <person name="Mielnichuk N."/>
            <person name="Miskei M."/>
            <person name="Molnar A.P."/>
            <person name="Mule G."/>
            <person name="Ngan C.Y."/>
            <person name="Orejas M."/>
            <person name="Orosz E."/>
            <person name="Ouedraogo J.P."/>
            <person name="Overkamp K.M."/>
            <person name="Park H.-S."/>
            <person name="Perrone G."/>
            <person name="Piumi F."/>
            <person name="Punt P.J."/>
            <person name="Ram A.F."/>
            <person name="Ramon A."/>
            <person name="Rauscher S."/>
            <person name="Record E."/>
            <person name="Riano-Pachon D.M."/>
            <person name="Robert V."/>
            <person name="Roehrig J."/>
            <person name="Ruller R."/>
            <person name="Salamov A."/>
            <person name="Salih N.S."/>
            <person name="Samson R.A."/>
            <person name="Sandor E."/>
            <person name="Sanguinetti M."/>
            <person name="Schuetze T."/>
            <person name="Sepcic K."/>
            <person name="Shelest E."/>
            <person name="Sherlock G."/>
            <person name="Sophianopoulou V."/>
            <person name="Squina F.M."/>
            <person name="Sun H."/>
            <person name="Susca A."/>
            <person name="Todd R.B."/>
            <person name="Tsang A."/>
            <person name="Unkles S.E."/>
            <person name="van de Wiele N."/>
            <person name="van Rossen-Uffink D."/>
            <person name="Oliveira J.V."/>
            <person name="Vesth T.C."/>
            <person name="Visser J."/>
            <person name="Yu J.-H."/>
            <person name="Zhou M."/>
            <person name="Andersen M.R."/>
            <person name="Archer D.B."/>
            <person name="Baker S.E."/>
            <person name="Benoit I."/>
            <person name="Brakhage A.A."/>
            <person name="Braus G.H."/>
            <person name="Fischer R."/>
            <person name="Frisvad J.C."/>
            <person name="Goldman G.H."/>
            <person name="Houbraken J."/>
            <person name="Oakley B."/>
            <person name="Pocsi I."/>
            <person name="Scazzocchio C."/>
            <person name="Seiboth B."/>
            <person name="vanKuyk P.A."/>
            <person name="Wortman J."/>
            <person name="Dyer P.S."/>
            <person name="Grigoriev I.V."/>
        </authorList>
    </citation>
    <scope>NUCLEOTIDE SEQUENCE [LARGE SCALE GENOMIC DNA]</scope>
    <source>
        <strain evidence="10">CBS 506.65</strain>
    </source>
</reference>
<keyword evidence="5" id="KW-0256">Endoplasmic reticulum</keyword>
<dbReference type="EMBL" id="KV878339">
    <property type="protein sequence ID" value="OJJ48265.1"/>
    <property type="molecule type" value="Genomic_DNA"/>
</dbReference>
<dbReference type="Pfam" id="PF10256">
    <property type="entry name" value="Erf4"/>
    <property type="match status" value="1"/>
</dbReference>
<feature type="domain" description="Golgin subfamily A member 7/ERF4" evidence="8">
    <location>
        <begin position="101"/>
        <end position="217"/>
    </location>
</feature>
<dbReference type="STRING" id="1073090.A0A1L9SM17"/>
<comment type="subunit">
    <text evidence="3">Interacts with ERF2.</text>
</comment>
<feature type="region of interest" description="Disordered" evidence="7">
    <location>
        <begin position="1"/>
        <end position="58"/>
    </location>
</feature>
<evidence type="ECO:0000256" key="7">
    <source>
        <dbReference type="SAM" id="MobiDB-lite"/>
    </source>
</evidence>
<organism evidence="9 10">
    <name type="scientific">Penicilliopsis zonata CBS 506.65</name>
    <dbReference type="NCBI Taxonomy" id="1073090"/>
    <lineage>
        <taxon>Eukaryota</taxon>
        <taxon>Fungi</taxon>
        <taxon>Dikarya</taxon>
        <taxon>Ascomycota</taxon>
        <taxon>Pezizomycotina</taxon>
        <taxon>Eurotiomycetes</taxon>
        <taxon>Eurotiomycetidae</taxon>
        <taxon>Eurotiales</taxon>
        <taxon>Aspergillaceae</taxon>
        <taxon>Penicilliopsis</taxon>
    </lineage>
</organism>
<evidence type="ECO:0000256" key="3">
    <source>
        <dbReference type="ARBA" id="ARBA00011396"/>
    </source>
</evidence>
<dbReference type="GO" id="GO:0005789">
    <property type="term" value="C:endoplasmic reticulum membrane"/>
    <property type="evidence" value="ECO:0007669"/>
    <property type="project" value="UniProtKB-SubCell"/>
</dbReference>
<gene>
    <name evidence="9" type="ORF">ASPZODRAFT_1548488</name>
</gene>
<sequence length="246" mass="27196">MTETGPRPPDSAFLAHHDVPRHVPSQPSLRSQSQIASVPSQTGGASSSGTGFAGETMNITMNTNHNNEVAEELAWGPAHPCYPHHNPHVSVESDEYESTRIIRIRRDWMVCGDLAPTFSNLYPEILDPLLPEQEFRRIIATVNEQLVRAFDPFTPGTWIDGALGLLTGWLWEDAGAARVKRNLGSVEAWLERWNRDVGSKDGVRIWSLRRTAYLSLDIQIPDPKVGIIQSEGGVSLPGTRPSSMAR</sequence>
<dbReference type="GeneID" id="34612604"/>
<comment type="similarity">
    <text evidence="2">Belongs to the ERF4 family.</text>
</comment>
<accession>A0A1L9SM17</accession>
<dbReference type="RefSeq" id="XP_022582775.1">
    <property type="nucleotide sequence ID" value="XM_022726140.1"/>
</dbReference>
<dbReference type="InterPro" id="IPR019383">
    <property type="entry name" value="Golgin_A_7/ERF4"/>
</dbReference>
<dbReference type="GO" id="GO:0031211">
    <property type="term" value="C:endoplasmic reticulum palmitoyltransferase complex"/>
    <property type="evidence" value="ECO:0007669"/>
    <property type="project" value="TreeGrafter"/>
</dbReference>
<dbReference type="OrthoDB" id="5377273at2759"/>
<feature type="compositionally biased region" description="Polar residues" evidence="7">
    <location>
        <begin position="25"/>
        <end position="39"/>
    </location>
</feature>
<dbReference type="GO" id="GO:0006612">
    <property type="term" value="P:protein targeting to membrane"/>
    <property type="evidence" value="ECO:0007669"/>
    <property type="project" value="TreeGrafter"/>
</dbReference>
<evidence type="ECO:0000259" key="8">
    <source>
        <dbReference type="Pfam" id="PF10256"/>
    </source>
</evidence>
<evidence type="ECO:0000256" key="4">
    <source>
        <dbReference type="ARBA" id="ARBA00018463"/>
    </source>
</evidence>
<evidence type="ECO:0000313" key="10">
    <source>
        <dbReference type="Proteomes" id="UP000184188"/>
    </source>
</evidence>
<protein>
    <recommendedName>
        <fullName evidence="4">Ras modification protein ERF4</fullName>
    </recommendedName>
</protein>
<evidence type="ECO:0000256" key="2">
    <source>
        <dbReference type="ARBA" id="ARBA00007732"/>
    </source>
</evidence>
<keyword evidence="6" id="KW-0472">Membrane</keyword>
<dbReference type="AlphaFoldDB" id="A0A1L9SM17"/>
<feature type="compositionally biased region" description="Low complexity" evidence="7">
    <location>
        <begin position="40"/>
        <end position="58"/>
    </location>
</feature>